<comment type="caution">
    <text evidence="1">The sequence shown here is derived from an EMBL/GenBank/DDBJ whole genome shotgun (WGS) entry which is preliminary data.</text>
</comment>
<keyword evidence="2" id="KW-1185">Reference proteome</keyword>
<sequence>MSQRRTPYEIVEAVIADLGPEELPFLPRLWAVHVRNPTDGRSRERLMGSGILVEITAWTPVVISFVGGALLDAAKDEISDQTRTGIRGLFGRVTRRGRKRLIEEPLPPFDDRQRRRIGEAVLSNALAAGLAEPRARLLADAVVGALHRELGLDAPPDASGG</sequence>
<dbReference type="Proteomes" id="UP001595698">
    <property type="component" value="Unassembled WGS sequence"/>
</dbReference>
<gene>
    <name evidence="1" type="ORF">ACFOYY_21555</name>
</gene>
<dbReference type="RefSeq" id="WP_386191249.1">
    <property type="nucleotide sequence ID" value="NZ_JBHSBC010000021.1"/>
</dbReference>
<dbReference type="EMBL" id="JBHSBC010000021">
    <property type="protein sequence ID" value="MFC3982741.1"/>
    <property type="molecule type" value="Genomic_DNA"/>
</dbReference>
<reference evidence="2" key="1">
    <citation type="journal article" date="2019" name="Int. J. Syst. Evol. Microbiol.">
        <title>The Global Catalogue of Microorganisms (GCM) 10K type strain sequencing project: providing services to taxonomists for standard genome sequencing and annotation.</title>
        <authorList>
            <consortium name="The Broad Institute Genomics Platform"/>
            <consortium name="The Broad Institute Genome Sequencing Center for Infectious Disease"/>
            <person name="Wu L."/>
            <person name="Ma J."/>
        </authorList>
    </citation>
    <scope>NUCLEOTIDE SEQUENCE [LARGE SCALE GENOMIC DNA]</scope>
    <source>
        <strain evidence="2">TBRC 7912</strain>
    </source>
</reference>
<organism evidence="1 2">
    <name type="scientific">Streptosporangium jomthongense</name>
    <dbReference type="NCBI Taxonomy" id="1193683"/>
    <lineage>
        <taxon>Bacteria</taxon>
        <taxon>Bacillati</taxon>
        <taxon>Actinomycetota</taxon>
        <taxon>Actinomycetes</taxon>
        <taxon>Streptosporangiales</taxon>
        <taxon>Streptosporangiaceae</taxon>
        <taxon>Streptosporangium</taxon>
    </lineage>
</organism>
<evidence type="ECO:0000313" key="2">
    <source>
        <dbReference type="Proteomes" id="UP001595698"/>
    </source>
</evidence>
<proteinExistence type="predicted"/>
<accession>A0ABV8F2K1</accession>
<protein>
    <submittedName>
        <fullName evidence="1">Uncharacterized protein</fullName>
    </submittedName>
</protein>
<evidence type="ECO:0000313" key="1">
    <source>
        <dbReference type="EMBL" id="MFC3982741.1"/>
    </source>
</evidence>
<name>A0ABV8F2K1_9ACTN</name>